<organism evidence="7 8">
    <name type="scientific">Cyclocybe aegerita</name>
    <name type="common">Black poplar mushroom</name>
    <name type="synonym">Agrocybe aegerita</name>
    <dbReference type="NCBI Taxonomy" id="1973307"/>
    <lineage>
        <taxon>Eukaryota</taxon>
        <taxon>Fungi</taxon>
        <taxon>Dikarya</taxon>
        <taxon>Basidiomycota</taxon>
        <taxon>Agaricomycotina</taxon>
        <taxon>Agaricomycetes</taxon>
        <taxon>Agaricomycetidae</taxon>
        <taxon>Agaricales</taxon>
        <taxon>Agaricineae</taxon>
        <taxon>Bolbitiaceae</taxon>
        <taxon>Cyclocybe</taxon>
    </lineage>
</organism>
<dbReference type="SUPFAM" id="SSF56176">
    <property type="entry name" value="FAD-binding/transporter-associated domain-like"/>
    <property type="match status" value="1"/>
</dbReference>
<evidence type="ECO:0000256" key="1">
    <source>
        <dbReference type="ARBA" id="ARBA00005466"/>
    </source>
</evidence>
<keyword evidence="8" id="KW-1185">Reference proteome</keyword>
<keyword evidence="3" id="KW-0274">FAD</keyword>
<dbReference type="Proteomes" id="UP000467700">
    <property type="component" value="Unassembled WGS sequence"/>
</dbReference>
<accession>A0A8S0WGB7</accession>
<dbReference type="EMBL" id="CACVBS010000069">
    <property type="protein sequence ID" value="CAA7268760.1"/>
    <property type="molecule type" value="Genomic_DNA"/>
</dbReference>
<dbReference type="InterPro" id="IPR006094">
    <property type="entry name" value="Oxid_FAD_bind_N"/>
</dbReference>
<comment type="caution">
    <text evidence="7">The sequence shown here is derived from an EMBL/GenBank/DDBJ whole genome shotgun (WGS) entry which is preliminary data.</text>
</comment>
<evidence type="ECO:0000256" key="3">
    <source>
        <dbReference type="ARBA" id="ARBA00022827"/>
    </source>
</evidence>
<feature type="domain" description="FAD-binding PCMH-type" evidence="6">
    <location>
        <begin position="66"/>
        <end position="236"/>
    </location>
</feature>
<dbReference type="InterPro" id="IPR016169">
    <property type="entry name" value="FAD-bd_PCMH_sub2"/>
</dbReference>
<evidence type="ECO:0000313" key="7">
    <source>
        <dbReference type="EMBL" id="CAA7268760.1"/>
    </source>
</evidence>
<proteinExistence type="inferred from homology"/>
<dbReference type="Pfam" id="PF01565">
    <property type="entry name" value="FAD_binding_4"/>
    <property type="match status" value="1"/>
</dbReference>
<keyword evidence="4" id="KW-0560">Oxidoreductase</keyword>
<dbReference type="PANTHER" id="PTHR42973:SF13">
    <property type="entry name" value="FAD-BINDING PCMH-TYPE DOMAIN-CONTAINING PROTEIN"/>
    <property type="match status" value="1"/>
</dbReference>
<dbReference type="Gene3D" id="3.40.462.20">
    <property type="match status" value="1"/>
</dbReference>
<dbReference type="InterPro" id="IPR016167">
    <property type="entry name" value="FAD-bd_PCMH_sub1"/>
</dbReference>
<dbReference type="Gene3D" id="3.30.43.10">
    <property type="entry name" value="Uridine Diphospho-n-acetylenolpyruvylglucosamine Reductase, domain 2"/>
    <property type="match status" value="1"/>
</dbReference>
<comment type="similarity">
    <text evidence="1">Belongs to the oxygen-dependent FAD-linked oxidoreductase family.</text>
</comment>
<dbReference type="OrthoDB" id="2151789at2759"/>
<evidence type="ECO:0000259" key="6">
    <source>
        <dbReference type="PROSITE" id="PS51387"/>
    </source>
</evidence>
<evidence type="ECO:0000256" key="2">
    <source>
        <dbReference type="ARBA" id="ARBA00022630"/>
    </source>
</evidence>
<protein>
    <recommendedName>
        <fullName evidence="6">FAD-binding PCMH-type domain-containing protein</fullName>
    </recommendedName>
</protein>
<dbReference type="InterPro" id="IPR016166">
    <property type="entry name" value="FAD-bd_PCMH"/>
</dbReference>
<name>A0A8S0WGB7_CYCAE</name>
<feature type="chain" id="PRO_5035827565" description="FAD-binding PCMH-type domain-containing protein" evidence="5">
    <location>
        <begin position="23"/>
        <end position="491"/>
    </location>
</feature>
<dbReference type="GO" id="GO:0071949">
    <property type="term" value="F:FAD binding"/>
    <property type="evidence" value="ECO:0007669"/>
    <property type="project" value="InterPro"/>
</dbReference>
<evidence type="ECO:0000256" key="5">
    <source>
        <dbReference type="SAM" id="SignalP"/>
    </source>
</evidence>
<evidence type="ECO:0000313" key="8">
    <source>
        <dbReference type="Proteomes" id="UP000467700"/>
    </source>
</evidence>
<gene>
    <name evidence="7" type="ORF">AAE3_LOCUS10929</name>
</gene>
<dbReference type="InterPro" id="IPR036318">
    <property type="entry name" value="FAD-bd_PCMH-like_sf"/>
</dbReference>
<dbReference type="GO" id="GO:0016491">
    <property type="term" value="F:oxidoreductase activity"/>
    <property type="evidence" value="ECO:0007669"/>
    <property type="project" value="UniProtKB-KW"/>
</dbReference>
<feature type="signal peptide" evidence="5">
    <location>
        <begin position="1"/>
        <end position="22"/>
    </location>
</feature>
<keyword evidence="2" id="KW-0285">Flavoprotein</keyword>
<dbReference type="PROSITE" id="PS51387">
    <property type="entry name" value="FAD_PCMH"/>
    <property type="match status" value="1"/>
</dbReference>
<dbReference type="AlphaFoldDB" id="A0A8S0WGB7"/>
<evidence type="ECO:0000256" key="4">
    <source>
        <dbReference type="ARBA" id="ARBA00023002"/>
    </source>
</evidence>
<dbReference type="Gene3D" id="3.30.465.10">
    <property type="match status" value="1"/>
</dbReference>
<reference evidence="7 8" key="1">
    <citation type="submission" date="2020-01" db="EMBL/GenBank/DDBJ databases">
        <authorList>
            <person name="Gupta K D."/>
        </authorList>
    </citation>
    <scope>NUCLEOTIDE SEQUENCE [LARGE SCALE GENOMIC DNA]</scope>
</reference>
<dbReference type="InterPro" id="IPR050416">
    <property type="entry name" value="FAD-linked_Oxidoreductase"/>
</dbReference>
<keyword evidence="5" id="KW-0732">Signal</keyword>
<sequence length="491" mass="52997">MLNHAIVSVALALATLPFAVQGAQLAARAQDPICEWIERAISSASNVYYPGDALYNKGVAHWATTADQVSKCVVEPGTAADVGMVLRIIGGTRTPFAVKGAGHSPNPKFASTTGVHISMYRFNNVTYDADAQTADIGTGLIWDNVYDALAPHGVNIVGGRVPGVGVAGFTLGGGYSWKTNQFGLTVDTLVAFELVRPDGKVVKVTHESDPQLFMGLKGGFNNFGIVTKFTLKTHPQPEVWGGPIQVAADQIDEVTDATVEWDATATDPKAQVMTTYTYAQGELHMTAFLFYDGPTQPAGMFDRFLAIPNHGSNVNTRPFADLVQSTPTGASYGFRGIFNAFSVLDTTRSLVDVVINETQYWGQQLSAKTGIITTYAVEPFLRSIYSHNTQQTAFPPTRSIPFLPFNIYYAWLNSTYDEEFYNAARVSTKVIVDAAVAEGQRGAADAPLYPNNAIFDTPINKVYGANIPTMRAVKRRVDPANVMGLAGGWKV</sequence>
<dbReference type="PANTHER" id="PTHR42973">
    <property type="entry name" value="BINDING OXIDOREDUCTASE, PUTATIVE (AFU_ORTHOLOGUE AFUA_1G17690)-RELATED"/>
    <property type="match status" value="1"/>
</dbReference>